<gene>
    <name evidence="1" type="ORF">GCM10008023_17330</name>
</gene>
<accession>A0ABQ3LGS8</accession>
<dbReference type="Proteomes" id="UP000652430">
    <property type="component" value="Unassembled WGS sequence"/>
</dbReference>
<comment type="caution">
    <text evidence="1">The sequence shown here is derived from an EMBL/GenBank/DDBJ whole genome shotgun (WGS) entry which is preliminary data.</text>
</comment>
<keyword evidence="2" id="KW-1185">Reference proteome</keyword>
<evidence type="ECO:0008006" key="3">
    <source>
        <dbReference type="Google" id="ProtNLM"/>
    </source>
</evidence>
<dbReference type="InterPro" id="IPR036641">
    <property type="entry name" value="HPT_dom_sf"/>
</dbReference>
<reference evidence="2" key="1">
    <citation type="journal article" date="2019" name="Int. J. Syst. Evol. Microbiol.">
        <title>The Global Catalogue of Microorganisms (GCM) 10K type strain sequencing project: providing services to taxonomists for standard genome sequencing and annotation.</title>
        <authorList>
            <consortium name="The Broad Institute Genomics Platform"/>
            <consortium name="The Broad Institute Genome Sequencing Center for Infectious Disease"/>
            <person name="Wu L."/>
            <person name="Ma J."/>
        </authorList>
    </citation>
    <scope>NUCLEOTIDE SEQUENCE [LARGE SCALE GENOMIC DNA]</scope>
    <source>
        <strain evidence="2">CGMCC 1.8957</strain>
    </source>
</reference>
<sequence>MNALVFDDDLIAELDRSVGAAGRNALLSELADWTEKIGDRLDLLIGAGDLKGARQEAHLLRNATARVGAFRLIDCLVEVELYAGVQLTEAVFASKLAGAVEEFVQHARLFAGQSFAINSHTTVAVISPPP</sequence>
<dbReference type="SUPFAM" id="SSF47226">
    <property type="entry name" value="Histidine-containing phosphotransfer domain, HPT domain"/>
    <property type="match status" value="1"/>
</dbReference>
<dbReference type="RefSeq" id="WP_189675905.1">
    <property type="nucleotide sequence ID" value="NZ_BNAQ01000002.1"/>
</dbReference>
<proteinExistence type="predicted"/>
<evidence type="ECO:0000313" key="1">
    <source>
        <dbReference type="EMBL" id="GHH15011.1"/>
    </source>
</evidence>
<organism evidence="1 2">
    <name type="scientific">Sphingomonas glacialis</name>
    <dbReference type="NCBI Taxonomy" id="658225"/>
    <lineage>
        <taxon>Bacteria</taxon>
        <taxon>Pseudomonadati</taxon>
        <taxon>Pseudomonadota</taxon>
        <taxon>Alphaproteobacteria</taxon>
        <taxon>Sphingomonadales</taxon>
        <taxon>Sphingomonadaceae</taxon>
        <taxon>Sphingomonas</taxon>
    </lineage>
</organism>
<protein>
    <recommendedName>
        <fullName evidence="3">Hpt domain-containing protein</fullName>
    </recommendedName>
</protein>
<evidence type="ECO:0000313" key="2">
    <source>
        <dbReference type="Proteomes" id="UP000652430"/>
    </source>
</evidence>
<dbReference type="EMBL" id="BNAQ01000002">
    <property type="protein sequence ID" value="GHH15011.1"/>
    <property type="molecule type" value="Genomic_DNA"/>
</dbReference>
<name>A0ABQ3LGS8_9SPHN</name>